<gene>
    <name evidence="1" type="ORF">NEIMUCOT_06639</name>
</gene>
<proteinExistence type="predicted"/>
<dbReference type="Proteomes" id="UP000003344">
    <property type="component" value="Unassembled WGS sequence"/>
</dbReference>
<name>D3A148_NEIM2</name>
<comment type="caution">
    <text evidence="1">The sequence shown here is derived from an EMBL/GenBank/DDBJ whole genome shotgun (WGS) entry which is preliminary data.</text>
</comment>
<evidence type="ECO:0000313" key="2">
    <source>
        <dbReference type="Proteomes" id="UP000003344"/>
    </source>
</evidence>
<dbReference type="EMBL" id="ACDX02000041">
    <property type="protein sequence ID" value="EFC86947.1"/>
    <property type="molecule type" value="Genomic_DNA"/>
</dbReference>
<dbReference type="AlphaFoldDB" id="D3A148"/>
<organism evidence="1 2">
    <name type="scientific">Neisseria mucosa (strain ATCC 25996 / DSM 4631 / NCTC 10774 / M26)</name>
    <dbReference type="NCBI Taxonomy" id="546266"/>
    <lineage>
        <taxon>Bacteria</taxon>
        <taxon>Pseudomonadati</taxon>
        <taxon>Pseudomonadota</taxon>
        <taxon>Betaproteobacteria</taxon>
        <taxon>Neisseriales</taxon>
        <taxon>Neisseriaceae</taxon>
        <taxon>Neisseria</taxon>
    </lineage>
</organism>
<dbReference type="STRING" id="546266.NEIMUCOT_06639"/>
<reference evidence="1 2" key="1">
    <citation type="submission" date="2009-10" db="EMBL/GenBank/DDBJ databases">
        <authorList>
            <person name="Weinstock G."/>
            <person name="Sodergren E."/>
            <person name="Clifton S."/>
            <person name="Fulton L."/>
            <person name="Fulton B."/>
            <person name="Courtney L."/>
            <person name="Fronick C."/>
            <person name="Harrison M."/>
            <person name="Strong C."/>
            <person name="Farmer C."/>
            <person name="Delahaunty K."/>
            <person name="Markovic C."/>
            <person name="Hall O."/>
            <person name="Minx P."/>
            <person name="Tomlinson C."/>
            <person name="Mitreva M."/>
            <person name="Nelson J."/>
            <person name="Hou S."/>
            <person name="Wollam A."/>
            <person name="Pepin K.H."/>
            <person name="Johnson M."/>
            <person name="Bhonagiri V."/>
            <person name="Nash W.E."/>
            <person name="Warren W."/>
            <person name="Chinwalla A."/>
            <person name="Mardis E.R."/>
            <person name="Wilson R.K."/>
        </authorList>
    </citation>
    <scope>NUCLEOTIDE SEQUENCE [LARGE SCALE GENOMIC DNA]</scope>
    <source>
        <strain evidence="2">ATCC 25996 / DSM 4631 / NCTC 10774 / M26</strain>
    </source>
</reference>
<accession>D3A148</accession>
<sequence length="51" mass="6352">AEIHVFPRFRVFLYHLLFVQKLTVPHRHFRRPENPIAQTSQCYVFEKQRDR</sequence>
<feature type="non-terminal residue" evidence="1">
    <location>
        <position position="1"/>
    </location>
</feature>
<evidence type="ECO:0000313" key="1">
    <source>
        <dbReference type="EMBL" id="EFC86947.1"/>
    </source>
</evidence>
<protein>
    <submittedName>
        <fullName evidence="1">Uncharacterized protein</fullName>
    </submittedName>
</protein>